<evidence type="ECO:0000256" key="2">
    <source>
        <dbReference type="ARBA" id="ARBA00022692"/>
    </source>
</evidence>
<dbReference type="GO" id="GO:0030416">
    <property type="term" value="P:methylamine metabolic process"/>
    <property type="evidence" value="ECO:0007669"/>
    <property type="project" value="InterPro"/>
</dbReference>
<evidence type="ECO:0000256" key="3">
    <source>
        <dbReference type="ARBA" id="ARBA00022989"/>
    </source>
</evidence>
<feature type="transmembrane region" description="Helical" evidence="5">
    <location>
        <begin position="47"/>
        <end position="67"/>
    </location>
</feature>
<dbReference type="AlphaFoldDB" id="A0A7W8YZG5"/>
<reference evidence="7 8" key="1">
    <citation type="submission" date="2020-08" db="EMBL/GenBank/DDBJ databases">
        <title>Sequencing the genomes of 1000 actinobacteria strains.</title>
        <authorList>
            <person name="Klenk H.-P."/>
        </authorList>
    </citation>
    <scope>NUCLEOTIDE SEQUENCE [LARGE SCALE GENOMIC DNA]</scope>
    <source>
        <strain evidence="7 8">DSM 45790</strain>
    </source>
</reference>
<dbReference type="RefSeq" id="WP_184607948.1">
    <property type="nucleotide sequence ID" value="NZ_BOOS01000010.1"/>
</dbReference>
<dbReference type="GO" id="GO:0016020">
    <property type="term" value="C:membrane"/>
    <property type="evidence" value="ECO:0007669"/>
    <property type="project" value="UniProtKB-SubCell"/>
</dbReference>
<dbReference type="Proteomes" id="UP000588112">
    <property type="component" value="Unassembled WGS sequence"/>
</dbReference>
<feature type="transmembrane region" description="Helical" evidence="5">
    <location>
        <begin position="118"/>
        <end position="136"/>
    </location>
</feature>
<proteinExistence type="predicted"/>
<keyword evidence="4 5" id="KW-0472">Membrane</keyword>
<dbReference type="Pfam" id="PF07291">
    <property type="entry name" value="MauE"/>
    <property type="match status" value="1"/>
</dbReference>
<accession>A0A7W8YZG5</accession>
<protein>
    <submittedName>
        <fullName evidence="7">Putative membrane protein YphA (DoxX/SURF4 family)</fullName>
    </submittedName>
</protein>
<feature type="transmembrane region" description="Helical" evidence="5">
    <location>
        <begin position="74"/>
        <end position="92"/>
    </location>
</feature>
<dbReference type="EMBL" id="JACHBR010000001">
    <property type="protein sequence ID" value="MBB5624596.1"/>
    <property type="molecule type" value="Genomic_DNA"/>
</dbReference>
<evidence type="ECO:0000313" key="8">
    <source>
        <dbReference type="Proteomes" id="UP000588112"/>
    </source>
</evidence>
<evidence type="ECO:0000256" key="5">
    <source>
        <dbReference type="SAM" id="Phobius"/>
    </source>
</evidence>
<name>A0A7W8YZG5_9ACTN</name>
<organism evidence="7 8">
    <name type="scientific">Sphaerisporangium krabiense</name>
    <dbReference type="NCBI Taxonomy" id="763782"/>
    <lineage>
        <taxon>Bacteria</taxon>
        <taxon>Bacillati</taxon>
        <taxon>Actinomycetota</taxon>
        <taxon>Actinomycetes</taxon>
        <taxon>Streptosporangiales</taxon>
        <taxon>Streptosporangiaceae</taxon>
        <taxon>Sphaerisporangium</taxon>
    </lineage>
</organism>
<evidence type="ECO:0000256" key="1">
    <source>
        <dbReference type="ARBA" id="ARBA00004141"/>
    </source>
</evidence>
<comment type="caution">
    <text evidence="7">The sequence shown here is derived from an EMBL/GenBank/DDBJ whole genome shotgun (WGS) entry which is preliminary data.</text>
</comment>
<sequence length="178" mass="18090">MLVTVRLLLGCVLLVAGVSKVRSASARRDFAASIRDLGLARGRTATVLGTGVAMAEVGVAALLVIPAPDGARHGIGPAAAAVLLSAFTAVVWRALRRGAPASCRCFGSGGGAFRRDHLWRNILLCLLAVGALAAELAPATPPVTLDGWLCAAFAAVVGAGLALPVIHWDDARLLAGRA</sequence>
<evidence type="ECO:0000256" key="4">
    <source>
        <dbReference type="ARBA" id="ARBA00023136"/>
    </source>
</evidence>
<keyword evidence="3 5" id="KW-1133">Transmembrane helix</keyword>
<evidence type="ECO:0000259" key="6">
    <source>
        <dbReference type="Pfam" id="PF07291"/>
    </source>
</evidence>
<feature type="domain" description="Methylamine utilisation protein MauE" evidence="6">
    <location>
        <begin position="2"/>
        <end position="133"/>
    </location>
</feature>
<evidence type="ECO:0000313" key="7">
    <source>
        <dbReference type="EMBL" id="MBB5624596.1"/>
    </source>
</evidence>
<comment type="subcellular location">
    <subcellularLocation>
        <location evidence="1">Membrane</location>
        <topology evidence="1">Multi-pass membrane protein</topology>
    </subcellularLocation>
</comment>
<dbReference type="InterPro" id="IPR009908">
    <property type="entry name" value="Methylamine_util_MauE"/>
</dbReference>
<keyword evidence="2 5" id="KW-0812">Transmembrane</keyword>
<gene>
    <name evidence="7" type="ORF">BJ981_000295</name>
</gene>
<feature type="transmembrane region" description="Helical" evidence="5">
    <location>
        <begin position="148"/>
        <end position="168"/>
    </location>
</feature>
<keyword evidence="8" id="KW-1185">Reference proteome</keyword>